<gene>
    <name evidence="3" type="ORF">BT62DRAFT_924749</name>
</gene>
<reference evidence="3" key="1">
    <citation type="submission" date="2020-11" db="EMBL/GenBank/DDBJ databases">
        <title>Adaptations for nitrogen fixation in a non-lichenized fungal sporocarp promotes dispersal by wood-feeding termites.</title>
        <authorList>
            <consortium name="DOE Joint Genome Institute"/>
            <person name="Koch R.A."/>
            <person name="Yoon G."/>
            <person name="Arayal U."/>
            <person name="Lail K."/>
            <person name="Amirebrahimi M."/>
            <person name="Labutti K."/>
            <person name="Lipzen A."/>
            <person name="Riley R."/>
            <person name="Barry K."/>
            <person name="Henrissat B."/>
            <person name="Grigoriev I.V."/>
            <person name="Herr J.R."/>
            <person name="Aime M.C."/>
        </authorList>
    </citation>
    <scope>NUCLEOTIDE SEQUENCE</scope>
    <source>
        <strain evidence="3">MCA 3950</strain>
    </source>
</reference>
<feature type="compositionally biased region" description="Pro residues" evidence="1">
    <location>
        <begin position="79"/>
        <end position="114"/>
    </location>
</feature>
<dbReference type="Pfam" id="PF13383">
    <property type="entry name" value="Methyltransf_22"/>
    <property type="match status" value="1"/>
</dbReference>
<dbReference type="OrthoDB" id="10006218at2759"/>
<accession>A0A9P7VET4</accession>
<comment type="caution">
    <text evidence="3">The sequence shown here is derived from an EMBL/GenBank/DDBJ whole genome shotgun (WGS) entry which is preliminary data.</text>
</comment>
<dbReference type="PANTHER" id="PTHR32026">
    <property type="entry name" value="METHYLTRANSFERASE-LIKE PROTEIN 24"/>
    <property type="match status" value="1"/>
</dbReference>
<organism evidence="3 4">
    <name type="scientific">Guyanagaster necrorhizus</name>
    <dbReference type="NCBI Taxonomy" id="856835"/>
    <lineage>
        <taxon>Eukaryota</taxon>
        <taxon>Fungi</taxon>
        <taxon>Dikarya</taxon>
        <taxon>Basidiomycota</taxon>
        <taxon>Agaricomycotina</taxon>
        <taxon>Agaricomycetes</taxon>
        <taxon>Agaricomycetidae</taxon>
        <taxon>Agaricales</taxon>
        <taxon>Marasmiineae</taxon>
        <taxon>Physalacriaceae</taxon>
        <taxon>Guyanagaster</taxon>
    </lineage>
</organism>
<dbReference type="AlphaFoldDB" id="A0A9P7VET4"/>
<evidence type="ECO:0000313" key="4">
    <source>
        <dbReference type="Proteomes" id="UP000812287"/>
    </source>
</evidence>
<sequence length="500" mass="55292">MYCQGAVQEHGFQVGRHGPPPPPSRGYETFQGHPPHPDQYQGRPWGYGPPPPGPWGPPPPPPFGPMHHGKHGGPEGKHPPLPPPFWGHPPPSPDGDAPPPPPHHWWGPPPPPPSDGEQSYGMPPPPPHSHWGPPPPHEFHGHRDSRPTPPMVWGEHQHGHRPAFQDDDEWEHPPHGPEGEHPHHGPPPPPPPPHKPGKHDKHEKPCPEDEAGSPSIKAHRPRPCIPKDAALQKSEKHYQEYVKHRKESADEAAPSWKSFAPAFRCPHHLELLGEPEDGGKWVCGFEYIAPKEQCVVYSIGADGSSFETTVEDRSAACTVFGYGDKPSENTDVVTEEEETTATEESDVPATVPTNPLDDLLETNGHKFIDILKFDINSESDFAVLDAFLDEYDFPQLASRAPYPPPRRALPPPKREPVLPFGQLLLSVAVSSDDDKGELSINNFGAWFEKLERMGLRPFFAAPSLSNSRNAVDYSFINIRGEHELLSALPPPRPHHFHPAT</sequence>
<proteinExistence type="predicted"/>
<dbReference type="InterPro" id="IPR026913">
    <property type="entry name" value="METTL24"/>
</dbReference>
<dbReference type="RefSeq" id="XP_043032889.1">
    <property type="nucleotide sequence ID" value="XM_043184654.1"/>
</dbReference>
<feature type="compositionally biased region" description="Basic and acidic residues" evidence="1">
    <location>
        <begin position="137"/>
        <end position="146"/>
    </location>
</feature>
<feature type="compositionally biased region" description="Pro residues" evidence="1">
    <location>
        <begin position="122"/>
        <end position="136"/>
    </location>
</feature>
<dbReference type="GeneID" id="66106951"/>
<evidence type="ECO:0000259" key="2">
    <source>
        <dbReference type="Pfam" id="PF13383"/>
    </source>
</evidence>
<feature type="compositionally biased region" description="Pro residues" evidence="1">
    <location>
        <begin position="47"/>
        <end position="64"/>
    </location>
</feature>
<protein>
    <recommendedName>
        <fullName evidence="2">Methyltransferase domain-containing protein</fullName>
    </recommendedName>
</protein>
<evidence type="ECO:0000313" key="3">
    <source>
        <dbReference type="EMBL" id="KAG7439389.1"/>
    </source>
</evidence>
<dbReference type="EMBL" id="MU250597">
    <property type="protein sequence ID" value="KAG7439389.1"/>
    <property type="molecule type" value="Genomic_DNA"/>
</dbReference>
<feature type="region of interest" description="Disordered" evidence="1">
    <location>
        <begin position="1"/>
        <end position="224"/>
    </location>
</feature>
<evidence type="ECO:0000256" key="1">
    <source>
        <dbReference type="SAM" id="MobiDB-lite"/>
    </source>
</evidence>
<feature type="compositionally biased region" description="Pro residues" evidence="1">
    <location>
        <begin position="185"/>
        <end position="194"/>
    </location>
</feature>
<feature type="compositionally biased region" description="Basic and acidic residues" evidence="1">
    <location>
        <begin position="171"/>
        <end position="183"/>
    </location>
</feature>
<name>A0A9P7VET4_9AGAR</name>
<feature type="domain" description="Methyltransferase" evidence="2">
    <location>
        <begin position="232"/>
        <end position="313"/>
    </location>
</feature>
<dbReference type="Proteomes" id="UP000812287">
    <property type="component" value="Unassembled WGS sequence"/>
</dbReference>
<dbReference type="InterPro" id="IPR025714">
    <property type="entry name" value="Methyltranfer_dom"/>
</dbReference>
<keyword evidence="4" id="KW-1185">Reference proteome</keyword>